<dbReference type="Pfam" id="PF03547">
    <property type="entry name" value="Mem_trans"/>
    <property type="match status" value="1"/>
</dbReference>
<gene>
    <name evidence="8" type="ORF">CACET_c17100</name>
</gene>
<keyword evidence="3" id="KW-0813">Transport</keyword>
<dbReference type="Gene3D" id="1.20.1530.20">
    <property type="match status" value="1"/>
</dbReference>
<accession>A0A0D8ICM2</accession>
<evidence type="ECO:0000256" key="3">
    <source>
        <dbReference type="ARBA" id="ARBA00022448"/>
    </source>
</evidence>
<dbReference type="AlphaFoldDB" id="A0A0D8ICM2"/>
<evidence type="ECO:0000256" key="6">
    <source>
        <dbReference type="ARBA" id="ARBA00022989"/>
    </source>
</evidence>
<dbReference type="OrthoDB" id="9798064at2"/>
<name>A0A0D8ICM2_9CLOT</name>
<dbReference type="EMBL" id="CP009687">
    <property type="protein sequence ID" value="AKL95159.1"/>
    <property type="molecule type" value="Genomic_DNA"/>
</dbReference>
<dbReference type="GO" id="GO:0005886">
    <property type="term" value="C:plasma membrane"/>
    <property type="evidence" value="ECO:0007669"/>
    <property type="project" value="UniProtKB-SubCell"/>
</dbReference>
<dbReference type="InterPro" id="IPR038770">
    <property type="entry name" value="Na+/solute_symporter_sf"/>
</dbReference>
<keyword evidence="5" id="KW-0812">Transmembrane</keyword>
<evidence type="ECO:0000256" key="1">
    <source>
        <dbReference type="ARBA" id="ARBA00004651"/>
    </source>
</evidence>
<dbReference type="GO" id="GO:0055085">
    <property type="term" value="P:transmembrane transport"/>
    <property type="evidence" value="ECO:0007669"/>
    <property type="project" value="InterPro"/>
</dbReference>
<dbReference type="KEGG" id="cace:CACET_c17100"/>
<evidence type="ECO:0000256" key="2">
    <source>
        <dbReference type="ARBA" id="ARBA00010145"/>
    </source>
</evidence>
<keyword evidence="4" id="KW-1003">Cell membrane</keyword>
<organism evidence="8 9">
    <name type="scientific">Clostridium aceticum</name>
    <dbReference type="NCBI Taxonomy" id="84022"/>
    <lineage>
        <taxon>Bacteria</taxon>
        <taxon>Bacillati</taxon>
        <taxon>Bacillota</taxon>
        <taxon>Clostridia</taxon>
        <taxon>Eubacteriales</taxon>
        <taxon>Clostridiaceae</taxon>
        <taxon>Clostridium</taxon>
    </lineage>
</organism>
<dbReference type="PANTHER" id="PTHR36838">
    <property type="entry name" value="AUXIN EFFLUX CARRIER FAMILY PROTEIN"/>
    <property type="match status" value="1"/>
</dbReference>
<evidence type="ECO:0000256" key="5">
    <source>
        <dbReference type="ARBA" id="ARBA00022692"/>
    </source>
</evidence>
<proteinExistence type="inferred from homology"/>
<keyword evidence="9" id="KW-1185">Reference proteome</keyword>
<keyword evidence="7" id="KW-0472">Membrane</keyword>
<dbReference type="PATRIC" id="fig|84022.5.peg.3167"/>
<dbReference type="RefSeq" id="WP_044823883.1">
    <property type="nucleotide sequence ID" value="NZ_CP009687.1"/>
</dbReference>
<comment type="similarity">
    <text evidence="2">Belongs to the auxin efflux carrier (TC 2.A.69) family.</text>
</comment>
<dbReference type="PANTHER" id="PTHR36838:SF1">
    <property type="entry name" value="SLR1864 PROTEIN"/>
    <property type="match status" value="1"/>
</dbReference>
<protein>
    <submittedName>
        <fullName evidence="8">Permease</fullName>
    </submittedName>
</protein>
<dbReference type="STRING" id="84022.CACET_c17100"/>
<sequence>MEVSVIIESVISLFIIILVGVYGSKKKIITAETNKKLVDILIQIALPFMIVSSFIYTYDPTIKSNVIKTFYYCILAYILMILISHLLLLPVKSDRKIILHFANVFVNTGYVGFPILNSIYGAEGVIYGSIFNMFFVILVWTYGLILFKGNFDKKELKEELKKILLNPSIIAVCVGIMIMIFDIQLPGALISSVEAIGNITGPLSMIIIGVILADVKIKKYLRDWTIYYGVATKLIIIPAIIYLISLLIGDSSKAINTVVIMSAMPASAMTSILAESFDKKKEYAAVVVSVTTLLSLITVTILLKIIM</sequence>
<reference evidence="8 9" key="1">
    <citation type="submission" date="2014-10" db="EMBL/GenBank/DDBJ databases">
        <title>Genome sequence of Clostridium aceticum DSM 1496.</title>
        <authorList>
            <person name="Poehlein A."/>
            <person name="Schiel-Bengelsdorf B."/>
            <person name="Gottschalk G."/>
            <person name="Duerre P."/>
            <person name="Daniel R."/>
        </authorList>
    </citation>
    <scope>NUCLEOTIDE SEQUENCE [LARGE SCALE GENOMIC DNA]</scope>
    <source>
        <strain evidence="8 9">DSM 1496</strain>
    </source>
</reference>
<evidence type="ECO:0000256" key="7">
    <source>
        <dbReference type="ARBA" id="ARBA00023136"/>
    </source>
</evidence>
<evidence type="ECO:0000313" key="9">
    <source>
        <dbReference type="Proteomes" id="UP000035704"/>
    </source>
</evidence>
<evidence type="ECO:0000256" key="4">
    <source>
        <dbReference type="ARBA" id="ARBA00022475"/>
    </source>
</evidence>
<comment type="subcellular location">
    <subcellularLocation>
        <location evidence="1">Cell membrane</location>
        <topology evidence="1">Multi-pass membrane protein</topology>
    </subcellularLocation>
</comment>
<dbReference type="Proteomes" id="UP000035704">
    <property type="component" value="Chromosome"/>
</dbReference>
<dbReference type="InterPro" id="IPR004776">
    <property type="entry name" value="Mem_transp_PIN-like"/>
</dbReference>
<keyword evidence="6" id="KW-1133">Transmembrane helix</keyword>
<evidence type="ECO:0000313" key="8">
    <source>
        <dbReference type="EMBL" id="AKL95159.1"/>
    </source>
</evidence>